<comment type="caution">
    <text evidence="1">The sequence shown here is derived from an EMBL/GenBank/DDBJ whole genome shotgun (WGS) entry which is preliminary data.</text>
</comment>
<organism evidence="1 2">
    <name type="scientific">Malus baccata</name>
    <name type="common">Siberian crab apple</name>
    <name type="synonym">Pyrus baccata</name>
    <dbReference type="NCBI Taxonomy" id="106549"/>
    <lineage>
        <taxon>Eukaryota</taxon>
        <taxon>Viridiplantae</taxon>
        <taxon>Streptophyta</taxon>
        <taxon>Embryophyta</taxon>
        <taxon>Tracheophyta</taxon>
        <taxon>Spermatophyta</taxon>
        <taxon>Magnoliopsida</taxon>
        <taxon>eudicotyledons</taxon>
        <taxon>Gunneridae</taxon>
        <taxon>Pentapetalae</taxon>
        <taxon>rosids</taxon>
        <taxon>fabids</taxon>
        <taxon>Rosales</taxon>
        <taxon>Rosaceae</taxon>
        <taxon>Amygdaloideae</taxon>
        <taxon>Maleae</taxon>
        <taxon>Malus</taxon>
    </lineage>
</organism>
<dbReference type="Proteomes" id="UP000315295">
    <property type="component" value="Unassembled WGS sequence"/>
</dbReference>
<protein>
    <submittedName>
        <fullName evidence="1">Uncharacterized protein</fullName>
    </submittedName>
</protein>
<proteinExistence type="predicted"/>
<sequence length="114" mass="13016">MILYYFSHQQSALGELALEVTQVLQKFSLISCLKTSIETHDPSVSPNSCLHSICLKLGLLKTRLKEFEKWEFLGGFKNSEFVEKFKSSTVSWLILIFPIRFVPSISIRLVGNMC</sequence>
<dbReference type="EMBL" id="VIEB01000655">
    <property type="protein sequence ID" value="TQD84033.1"/>
    <property type="molecule type" value="Genomic_DNA"/>
</dbReference>
<reference evidence="1 2" key="1">
    <citation type="journal article" date="2019" name="G3 (Bethesda)">
        <title>Sequencing of a Wild Apple (Malus baccata) Genome Unravels the Differences Between Cultivated and Wild Apple Species Regarding Disease Resistance and Cold Tolerance.</title>
        <authorList>
            <person name="Chen X."/>
        </authorList>
    </citation>
    <scope>NUCLEOTIDE SEQUENCE [LARGE SCALE GENOMIC DNA]</scope>
    <source>
        <strain evidence="2">cv. Shandingzi</strain>
        <tissue evidence="1">Leaves</tissue>
    </source>
</reference>
<evidence type="ECO:0000313" key="2">
    <source>
        <dbReference type="Proteomes" id="UP000315295"/>
    </source>
</evidence>
<gene>
    <name evidence="1" type="ORF">C1H46_030416</name>
</gene>
<dbReference type="AlphaFoldDB" id="A0A540LC36"/>
<keyword evidence="2" id="KW-1185">Reference proteome</keyword>
<accession>A0A540LC36</accession>
<evidence type="ECO:0000313" key="1">
    <source>
        <dbReference type="EMBL" id="TQD84033.1"/>
    </source>
</evidence>
<name>A0A540LC36_MALBA</name>